<dbReference type="SUPFAM" id="SSF50346">
    <property type="entry name" value="PRC-barrel domain"/>
    <property type="match status" value="2"/>
</dbReference>
<keyword evidence="2" id="KW-1185">Reference proteome</keyword>
<dbReference type="Proteomes" id="UP000670475">
    <property type="component" value="Unassembled WGS sequence"/>
</dbReference>
<dbReference type="InterPro" id="IPR011033">
    <property type="entry name" value="PRC_barrel-like_sf"/>
</dbReference>
<dbReference type="AlphaFoldDB" id="A0A940M5K4"/>
<protein>
    <recommendedName>
        <fullName evidence="3">PRC-barrel domain containing protein</fullName>
    </recommendedName>
</protein>
<dbReference type="Gene3D" id="2.30.30.240">
    <property type="entry name" value="PRC-barrel domain"/>
    <property type="match status" value="1"/>
</dbReference>
<evidence type="ECO:0000313" key="1">
    <source>
        <dbReference type="EMBL" id="MBP0456540.1"/>
    </source>
</evidence>
<name>A0A940M5K4_9ACTN</name>
<comment type="caution">
    <text evidence="1">The sequence shown here is derived from an EMBL/GenBank/DDBJ whole genome shotgun (WGS) entry which is preliminary data.</text>
</comment>
<gene>
    <name evidence="1" type="ORF">JFN87_03365</name>
</gene>
<evidence type="ECO:0000313" key="2">
    <source>
        <dbReference type="Proteomes" id="UP000670475"/>
    </source>
</evidence>
<evidence type="ECO:0008006" key="3">
    <source>
        <dbReference type="Google" id="ProtNLM"/>
    </source>
</evidence>
<organism evidence="1 2">
    <name type="scientific">Streptomyces montanisoli</name>
    <dbReference type="NCBI Taxonomy" id="2798581"/>
    <lineage>
        <taxon>Bacteria</taxon>
        <taxon>Bacillati</taxon>
        <taxon>Actinomycetota</taxon>
        <taxon>Actinomycetes</taxon>
        <taxon>Kitasatosporales</taxon>
        <taxon>Streptomycetaceae</taxon>
        <taxon>Streptomyces</taxon>
    </lineage>
</organism>
<dbReference type="RefSeq" id="WP_209338326.1">
    <property type="nucleotide sequence ID" value="NZ_JAGIQL010000007.1"/>
</dbReference>
<reference evidence="1" key="1">
    <citation type="submission" date="2021-03" db="EMBL/GenBank/DDBJ databases">
        <title>Whole genome sequence of Streptomyces bomunensis MMS17-BM035.</title>
        <authorList>
            <person name="Lee J.H."/>
        </authorList>
    </citation>
    <scope>NUCLEOTIDE SEQUENCE</scope>
    <source>
        <strain evidence="1">MMS17-BM035</strain>
    </source>
</reference>
<dbReference type="EMBL" id="JAGIQL010000007">
    <property type="protein sequence ID" value="MBP0456540.1"/>
    <property type="molecule type" value="Genomic_DNA"/>
</dbReference>
<sequence>MAATARYAIGSEVRCSDGACGSLRRVVVDPIAQCVTHLVVGPGSDGDKLVPVELVDDRAEATALTCDRAAFDKLEPAEEHRFLQGREGDLGYNPTQVMMWPYFGPGVAMAGQLSAPVFAPSPYDPKPSAEERVPAGEVQIHRGDKVEATDGETGRVHGLVVDEADHAVTHVLLAEGHLWGKKTVAVPISQVSRTEGTIRVALSKEQLKELPDAEAGSDG</sequence>
<proteinExistence type="predicted"/>
<accession>A0A940M5K4</accession>